<dbReference type="RefSeq" id="WP_108684700.1">
    <property type="nucleotide sequence ID" value="NZ_QCYK01000001.1"/>
</dbReference>
<dbReference type="EMBL" id="QCYK01000001">
    <property type="protein sequence ID" value="PUZ28059.1"/>
    <property type="molecule type" value="Genomic_DNA"/>
</dbReference>
<keyword evidence="3" id="KW-1185">Reference proteome</keyword>
<dbReference type="PROSITE" id="PS51257">
    <property type="entry name" value="PROKAR_LIPOPROTEIN"/>
    <property type="match status" value="1"/>
</dbReference>
<proteinExistence type="predicted"/>
<organism evidence="2 3">
    <name type="scientific">Chitinophaga parva</name>
    <dbReference type="NCBI Taxonomy" id="2169414"/>
    <lineage>
        <taxon>Bacteria</taxon>
        <taxon>Pseudomonadati</taxon>
        <taxon>Bacteroidota</taxon>
        <taxon>Chitinophagia</taxon>
        <taxon>Chitinophagales</taxon>
        <taxon>Chitinophagaceae</taxon>
        <taxon>Chitinophaga</taxon>
    </lineage>
</organism>
<dbReference type="InterPro" id="IPR025634">
    <property type="entry name" value="DUF4292"/>
</dbReference>
<evidence type="ECO:0000313" key="2">
    <source>
        <dbReference type="EMBL" id="PUZ28059.1"/>
    </source>
</evidence>
<feature type="signal peptide" evidence="1">
    <location>
        <begin position="1"/>
        <end position="27"/>
    </location>
</feature>
<keyword evidence="1" id="KW-0732">Signal</keyword>
<dbReference type="Proteomes" id="UP000244450">
    <property type="component" value="Unassembled WGS sequence"/>
</dbReference>
<dbReference type="Pfam" id="PF14125">
    <property type="entry name" value="DUF4292"/>
    <property type="match status" value="1"/>
</dbReference>
<protein>
    <recommendedName>
        <fullName evidence="4">DUF4292 domain-containing protein</fullName>
    </recommendedName>
</protein>
<accession>A0A2T7BK89</accession>
<name>A0A2T7BK89_9BACT</name>
<comment type="caution">
    <text evidence="2">The sequence shown here is derived from an EMBL/GenBank/DDBJ whole genome shotgun (WGS) entry which is preliminary data.</text>
</comment>
<evidence type="ECO:0000313" key="3">
    <source>
        <dbReference type="Proteomes" id="UP000244450"/>
    </source>
</evidence>
<sequence length="281" mass="30517">MTRTFTHVAASVLITLTAMLGSACHHARHLARPVFASDTASAHVTVPDSSGEAAQAAALYKAQLLATINSHHINFTTFSSKIKLDYDNGAGSGMDGLTGNIRIRRDSAIWISVSAPVLGEQVRVLITPDSMKLVNKYDKKVLLRSLADARKLLNIPFDFNTLQDLLTGNPVLLTDSLYNVVHSPSVISFNCDGDTFTSVFNLAPDNLSLQQSKVEDKIGSRSCELTYANYGNQQGRDFAASRRIFISDKNVVKAAIEYTRVEFDGAISLPFSLPSSGYTVN</sequence>
<dbReference type="AlphaFoldDB" id="A0A2T7BK89"/>
<feature type="chain" id="PRO_5015395481" description="DUF4292 domain-containing protein" evidence="1">
    <location>
        <begin position="28"/>
        <end position="281"/>
    </location>
</feature>
<evidence type="ECO:0008006" key="4">
    <source>
        <dbReference type="Google" id="ProtNLM"/>
    </source>
</evidence>
<dbReference type="OrthoDB" id="849114at2"/>
<evidence type="ECO:0000256" key="1">
    <source>
        <dbReference type="SAM" id="SignalP"/>
    </source>
</evidence>
<reference evidence="2 3" key="1">
    <citation type="submission" date="2018-04" db="EMBL/GenBank/DDBJ databases">
        <title>Chitinophaga fuyangensis sp. nov., isolated from soil in a chemical factory.</title>
        <authorList>
            <person name="Chen K."/>
        </authorList>
    </citation>
    <scope>NUCLEOTIDE SEQUENCE [LARGE SCALE GENOMIC DNA]</scope>
    <source>
        <strain evidence="2 3">LY-1</strain>
    </source>
</reference>
<gene>
    <name evidence="2" type="ORF">DCC81_00815</name>
</gene>